<evidence type="ECO:0000256" key="4">
    <source>
        <dbReference type="ARBA" id="ARBA00022968"/>
    </source>
</evidence>
<dbReference type="InterPro" id="IPR020904">
    <property type="entry name" value="Sc_DH/Rdtase_CS"/>
</dbReference>
<dbReference type="InterPro" id="IPR002347">
    <property type="entry name" value="SDR_fam"/>
</dbReference>
<organism evidence="8 9">
    <name type="scientific">Clitoria ternatea</name>
    <name type="common">Butterfly pea</name>
    <dbReference type="NCBI Taxonomy" id="43366"/>
    <lineage>
        <taxon>Eukaryota</taxon>
        <taxon>Viridiplantae</taxon>
        <taxon>Streptophyta</taxon>
        <taxon>Embryophyta</taxon>
        <taxon>Tracheophyta</taxon>
        <taxon>Spermatophyta</taxon>
        <taxon>Magnoliopsida</taxon>
        <taxon>eudicotyledons</taxon>
        <taxon>Gunneridae</taxon>
        <taxon>Pentapetalae</taxon>
        <taxon>rosids</taxon>
        <taxon>fabids</taxon>
        <taxon>Fabales</taxon>
        <taxon>Fabaceae</taxon>
        <taxon>Papilionoideae</taxon>
        <taxon>50 kb inversion clade</taxon>
        <taxon>NPAAA clade</taxon>
        <taxon>indigoferoid/millettioid clade</taxon>
        <taxon>Phaseoleae</taxon>
        <taxon>Clitoria</taxon>
    </lineage>
</organism>
<comment type="caution">
    <text evidence="8">The sequence shown here is derived from an EMBL/GenBank/DDBJ whole genome shotgun (WGS) entry which is preliminary data.</text>
</comment>
<dbReference type="SUPFAM" id="SSF51735">
    <property type="entry name" value="NAD(P)-binding Rossmann-fold domains"/>
    <property type="match status" value="1"/>
</dbReference>
<proteinExistence type="inferred from homology"/>
<dbReference type="EMBL" id="JAYKXN010000001">
    <property type="protein sequence ID" value="KAK7318298.1"/>
    <property type="molecule type" value="Genomic_DNA"/>
</dbReference>
<evidence type="ECO:0000256" key="5">
    <source>
        <dbReference type="ARBA" id="ARBA00023002"/>
    </source>
</evidence>
<dbReference type="GO" id="GO:0005829">
    <property type="term" value="C:cytosol"/>
    <property type="evidence" value="ECO:0007669"/>
    <property type="project" value="TreeGrafter"/>
</dbReference>
<accession>A0AAN9KLD1</accession>
<keyword evidence="5" id="KW-0560">Oxidoreductase</keyword>
<feature type="transmembrane region" description="Helical" evidence="7">
    <location>
        <begin position="7"/>
        <end position="30"/>
    </location>
</feature>
<keyword evidence="4" id="KW-0735">Signal-anchor</keyword>
<dbReference type="Proteomes" id="UP001359559">
    <property type="component" value="Unassembled WGS sequence"/>
</dbReference>
<keyword evidence="9" id="KW-1185">Reference proteome</keyword>
<dbReference type="Gene3D" id="3.40.50.720">
    <property type="entry name" value="NAD(P)-binding Rossmann-like Domain"/>
    <property type="match status" value="1"/>
</dbReference>
<gene>
    <name evidence="8" type="ORF">RJT34_02997</name>
</gene>
<dbReference type="GO" id="GO:0016491">
    <property type="term" value="F:oxidoreductase activity"/>
    <property type="evidence" value="ECO:0007669"/>
    <property type="project" value="UniProtKB-KW"/>
</dbReference>
<keyword evidence="3" id="KW-0521">NADP</keyword>
<dbReference type="PRINTS" id="PR00081">
    <property type="entry name" value="GDHRDH"/>
</dbReference>
<dbReference type="PANTHER" id="PTHR43391">
    <property type="entry name" value="RETINOL DEHYDROGENASE-RELATED"/>
    <property type="match status" value="1"/>
</dbReference>
<evidence type="ECO:0008006" key="10">
    <source>
        <dbReference type="Google" id="ProtNLM"/>
    </source>
</evidence>
<evidence type="ECO:0000256" key="7">
    <source>
        <dbReference type="SAM" id="Phobius"/>
    </source>
</evidence>
<sequence length="347" mass="38935">MVLIHEILNIVVPPLSLALLFYILPPYMLFKSLHLIVRSIFSENVAGKVILITGASSGIGEHLAYEYGKRGARLALVARRENRLMEVAIRAKSLGSPDVITIPADVSRLQDCKRFIHLTLNHFRRLDHLVNNAGIIPVSLFEDSIDITNFAPAMDINFWGSAYCTYFSIPHLRRCKGKIIAIASSAGWLPAPRMIFYNASKAAVISLYENLRTELGSDIGITIITPGLIESEMTQGKFLYKEGRMVLDQEIRDVQVSLMPIRSVTEAAKAIVKSACRGDACLTEPAWIRTTFYWKLLCPEVLELCNRWLLLTGSSERDTISKKLLDLSSLKKYLYPESIKNPKLKPN</sequence>
<dbReference type="PRINTS" id="PR00080">
    <property type="entry name" value="SDRFAMILY"/>
</dbReference>
<dbReference type="InterPro" id="IPR036291">
    <property type="entry name" value="NAD(P)-bd_dom_sf"/>
</dbReference>
<evidence type="ECO:0000313" key="8">
    <source>
        <dbReference type="EMBL" id="KAK7318298.1"/>
    </source>
</evidence>
<dbReference type="AlphaFoldDB" id="A0AAN9KLD1"/>
<dbReference type="PANTHER" id="PTHR43391:SF76">
    <property type="entry name" value="11-BETA-HYDROXYSTEROID DEHYDROGENASE-LIKE 2-RELATED"/>
    <property type="match status" value="1"/>
</dbReference>
<dbReference type="Pfam" id="PF00106">
    <property type="entry name" value="adh_short"/>
    <property type="match status" value="1"/>
</dbReference>
<protein>
    <recommendedName>
        <fullName evidence="10">11-beta-hydroxysteroid dehydrogenase 1B-like</fullName>
    </recommendedName>
</protein>
<evidence type="ECO:0000256" key="3">
    <source>
        <dbReference type="ARBA" id="ARBA00022857"/>
    </source>
</evidence>
<evidence type="ECO:0000313" key="9">
    <source>
        <dbReference type="Proteomes" id="UP001359559"/>
    </source>
</evidence>
<keyword evidence="7" id="KW-0812">Transmembrane</keyword>
<comment type="subcellular location">
    <subcellularLocation>
        <location evidence="1">Membrane</location>
        <topology evidence="1">Single-pass type II membrane protein</topology>
    </subcellularLocation>
</comment>
<comment type="similarity">
    <text evidence="2 6">Belongs to the short-chain dehydrogenases/reductases (SDR) family.</text>
</comment>
<reference evidence="8 9" key="1">
    <citation type="submission" date="2024-01" db="EMBL/GenBank/DDBJ databases">
        <title>The genomes of 5 underutilized Papilionoideae crops provide insights into root nodulation and disease resistance.</title>
        <authorList>
            <person name="Yuan L."/>
        </authorList>
    </citation>
    <scope>NUCLEOTIDE SEQUENCE [LARGE SCALE GENOMIC DNA]</scope>
    <source>
        <strain evidence="8">LY-2023</strain>
        <tissue evidence="8">Leaf</tissue>
    </source>
</reference>
<dbReference type="GO" id="GO:0016020">
    <property type="term" value="C:membrane"/>
    <property type="evidence" value="ECO:0007669"/>
    <property type="project" value="UniProtKB-SubCell"/>
</dbReference>
<keyword evidence="7" id="KW-0472">Membrane</keyword>
<dbReference type="PROSITE" id="PS00061">
    <property type="entry name" value="ADH_SHORT"/>
    <property type="match status" value="1"/>
</dbReference>
<keyword evidence="7" id="KW-1133">Transmembrane helix</keyword>
<name>A0AAN9KLD1_CLITE</name>
<evidence type="ECO:0000256" key="2">
    <source>
        <dbReference type="ARBA" id="ARBA00006484"/>
    </source>
</evidence>
<evidence type="ECO:0000256" key="1">
    <source>
        <dbReference type="ARBA" id="ARBA00004606"/>
    </source>
</evidence>
<evidence type="ECO:0000256" key="6">
    <source>
        <dbReference type="RuleBase" id="RU000363"/>
    </source>
</evidence>